<evidence type="ECO:0000256" key="8">
    <source>
        <dbReference type="ARBA" id="ARBA00022695"/>
    </source>
</evidence>
<dbReference type="Proteomes" id="UP001200430">
    <property type="component" value="Unassembled WGS sequence"/>
</dbReference>
<dbReference type="NCBIfam" id="TIGR00057">
    <property type="entry name" value="L-threonylcarbamoyladenylate synthase"/>
    <property type="match status" value="1"/>
</dbReference>
<dbReference type="RefSeq" id="WP_236097907.1">
    <property type="nucleotide sequence ID" value="NZ_JAKGUD010000001.1"/>
</dbReference>
<evidence type="ECO:0000313" key="16">
    <source>
        <dbReference type="Proteomes" id="UP001200430"/>
    </source>
</evidence>
<dbReference type="Gene3D" id="3.40.50.11030">
    <property type="entry name" value="Threonylcarbamoyl-AMP synthase, C-terminal domain"/>
    <property type="match status" value="1"/>
</dbReference>
<keyword evidence="5 13" id="KW-0963">Cytoplasm</keyword>
<evidence type="ECO:0000256" key="4">
    <source>
        <dbReference type="ARBA" id="ARBA00015492"/>
    </source>
</evidence>
<evidence type="ECO:0000256" key="13">
    <source>
        <dbReference type="PIRNR" id="PIRNR004930"/>
    </source>
</evidence>
<dbReference type="Pfam" id="PF01300">
    <property type="entry name" value="Sua5_yciO_yrdC"/>
    <property type="match status" value="1"/>
</dbReference>
<dbReference type="InterPro" id="IPR010923">
    <property type="entry name" value="T(6)A37_SUA5"/>
</dbReference>
<evidence type="ECO:0000256" key="9">
    <source>
        <dbReference type="ARBA" id="ARBA00022741"/>
    </source>
</evidence>
<gene>
    <name evidence="15" type="ORF">L2W38_01340</name>
</gene>
<proteinExistence type="inferred from homology"/>
<keyword evidence="8 13" id="KW-0548">Nucleotidyltransferase</keyword>
<sequence>MSSPIKVDRWNPDKEVIDRAVSILKSGGLVGFPTETVYGLGADGLDGKAVSGIFEAKGRPSDNPLILHVGDPESVRKIARVDDRADMIMKNLWPGPLTLVLPALPIVPPEVTAGLDTVGVRMPSHPVALALLQACPFPVAAPSANTSGRPSPTDAATVARDLEDRVDLIIDGGSTEVGLESTVLDVTGKVPVLLRPGGLPVEVLADLLGEIALPVGELELKRSPGTRYRHYAPSVPLLLWKPEENDRPDFGGICRYIGMVEPVFPVDKSIIFDSVDSYGRGLFSALRELERNWDGTIVAQWPDSDGIGLALRDRLSRASGDR</sequence>
<protein>
    <recommendedName>
        <fullName evidence="4 13">Threonylcarbamoyl-AMP synthase</fullName>
        <shortName evidence="13">TC-AMP synthase</shortName>
        <ecNumber evidence="3 13">2.7.7.87</ecNumber>
    </recommendedName>
    <alternativeName>
        <fullName evidence="11 13">L-threonylcarbamoyladenylate synthase</fullName>
    </alternativeName>
</protein>
<evidence type="ECO:0000256" key="10">
    <source>
        <dbReference type="ARBA" id="ARBA00022840"/>
    </source>
</evidence>
<evidence type="ECO:0000256" key="5">
    <source>
        <dbReference type="ARBA" id="ARBA00022490"/>
    </source>
</evidence>
<organism evidence="15 16">
    <name type="scientific">Dethiosulfovibrio marinus</name>
    <dbReference type="NCBI Taxonomy" id="133532"/>
    <lineage>
        <taxon>Bacteria</taxon>
        <taxon>Thermotogati</taxon>
        <taxon>Synergistota</taxon>
        <taxon>Synergistia</taxon>
        <taxon>Synergistales</taxon>
        <taxon>Dethiosulfovibrionaceae</taxon>
        <taxon>Dethiosulfovibrio</taxon>
    </lineage>
</organism>
<keyword evidence="6 13" id="KW-0808">Transferase</keyword>
<dbReference type="EMBL" id="JAKGUD010000001">
    <property type="protein sequence ID" value="MCF4141461.1"/>
    <property type="molecule type" value="Genomic_DNA"/>
</dbReference>
<dbReference type="PANTHER" id="PTHR17490:SF16">
    <property type="entry name" value="THREONYLCARBAMOYL-AMP SYNTHASE"/>
    <property type="match status" value="1"/>
</dbReference>
<dbReference type="InterPro" id="IPR038385">
    <property type="entry name" value="Sua5/YwlC_C"/>
</dbReference>
<keyword evidence="7 13" id="KW-0819">tRNA processing</keyword>
<evidence type="ECO:0000259" key="14">
    <source>
        <dbReference type="PROSITE" id="PS51163"/>
    </source>
</evidence>
<comment type="function">
    <text evidence="13">Required for the formation of a threonylcarbamoyl group on adenosine at position 37 (t(6)A37) in tRNAs that read codons beginning with adenine.</text>
</comment>
<comment type="similarity">
    <text evidence="2 13">Belongs to the SUA5 family.</text>
</comment>
<evidence type="ECO:0000256" key="6">
    <source>
        <dbReference type="ARBA" id="ARBA00022679"/>
    </source>
</evidence>
<dbReference type="InterPro" id="IPR006070">
    <property type="entry name" value="Sua5-like_dom"/>
</dbReference>
<evidence type="ECO:0000256" key="12">
    <source>
        <dbReference type="ARBA" id="ARBA00048366"/>
    </source>
</evidence>
<evidence type="ECO:0000256" key="3">
    <source>
        <dbReference type="ARBA" id="ARBA00012584"/>
    </source>
</evidence>
<dbReference type="Pfam" id="PF03481">
    <property type="entry name" value="Sua5_C"/>
    <property type="match status" value="1"/>
</dbReference>
<keyword evidence="10 13" id="KW-0067">ATP-binding</keyword>
<evidence type="ECO:0000256" key="7">
    <source>
        <dbReference type="ARBA" id="ARBA00022694"/>
    </source>
</evidence>
<evidence type="ECO:0000256" key="11">
    <source>
        <dbReference type="ARBA" id="ARBA00029774"/>
    </source>
</evidence>
<dbReference type="EC" id="2.7.7.87" evidence="3 13"/>
<dbReference type="InterPro" id="IPR050156">
    <property type="entry name" value="TC-AMP_synthase_SUA5"/>
</dbReference>
<dbReference type="PANTHER" id="PTHR17490">
    <property type="entry name" value="SUA5"/>
    <property type="match status" value="1"/>
</dbReference>
<dbReference type="InterPro" id="IPR017945">
    <property type="entry name" value="DHBP_synth_RibB-like_a/b_dom"/>
</dbReference>
<accession>A0ABS9ELR4</accession>
<keyword evidence="9 13" id="KW-0547">Nucleotide-binding</keyword>
<evidence type="ECO:0000256" key="2">
    <source>
        <dbReference type="ARBA" id="ARBA00007663"/>
    </source>
</evidence>
<dbReference type="Gene3D" id="3.90.870.10">
    <property type="entry name" value="DHBP synthase"/>
    <property type="match status" value="1"/>
</dbReference>
<comment type="subcellular location">
    <subcellularLocation>
        <location evidence="1 13">Cytoplasm</location>
    </subcellularLocation>
</comment>
<dbReference type="SUPFAM" id="SSF55821">
    <property type="entry name" value="YrdC/RibB"/>
    <property type="match status" value="1"/>
</dbReference>
<comment type="caution">
    <text evidence="15">The sequence shown here is derived from an EMBL/GenBank/DDBJ whole genome shotgun (WGS) entry which is preliminary data.</text>
</comment>
<name>A0ABS9ELR4_9BACT</name>
<dbReference type="InterPro" id="IPR005145">
    <property type="entry name" value="Sua5_C"/>
</dbReference>
<evidence type="ECO:0000313" key="15">
    <source>
        <dbReference type="EMBL" id="MCF4141461.1"/>
    </source>
</evidence>
<dbReference type="PIRSF" id="PIRSF004930">
    <property type="entry name" value="Tln_factor_SUA5"/>
    <property type="match status" value="1"/>
</dbReference>
<feature type="domain" description="YrdC-like" evidence="14">
    <location>
        <begin position="14"/>
        <end position="199"/>
    </location>
</feature>
<reference evidence="15 16" key="1">
    <citation type="submission" date="2022-01" db="EMBL/GenBank/DDBJ databases">
        <title>Dethiosulfovibrio faecalis sp. nov., a novel proteolytic, non-sulfur-reducing bacterium isolated from a marine aquaculture solid waste bioreactor.</title>
        <authorList>
            <person name="Grabowski S."/>
            <person name="Apolinario E."/>
            <person name="Schneider N."/>
            <person name="Marshall C.W."/>
            <person name="Sowers K.R."/>
        </authorList>
    </citation>
    <scope>NUCLEOTIDE SEQUENCE [LARGE SCALE GENOMIC DNA]</scope>
    <source>
        <strain evidence="15 16">DSM 12537</strain>
    </source>
</reference>
<keyword evidence="16" id="KW-1185">Reference proteome</keyword>
<comment type="catalytic activity">
    <reaction evidence="12 13">
        <text>L-threonine + hydrogencarbonate + ATP = L-threonylcarbamoyladenylate + diphosphate + H2O</text>
        <dbReference type="Rhea" id="RHEA:36407"/>
        <dbReference type="ChEBI" id="CHEBI:15377"/>
        <dbReference type="ChEBI" id="CHEBI:17544"/>
        <dbReference type="ChEBI" id="CHEBI:30616"/>
        <dbReference type="ChEBI" id="CHEBI:33019"/>
        <dbReference type="ChEBI" id="CHEBI:57926"/>
        <dbReference type="ChEBI" id="CHEBI:73682"/>
        <dbReference type="EC" id="2.7.7.87"/>
    </reaction>
</comment>
<dbReference type="PROSITE" id="PS51163">
    <property type="entry name" value="YRDC"/>
    <property type="match status" value="1"/>
</dbReference>
<evidence type="ECO:0000256" key="1">
    <source>
        <dbReference type="ARBA" id="ARBA00004496"/>
    </source>
</evidence>